<dbReference type="Proteomes" id="UP001163798">
    <property type="component" value="Unassembled WGS sequence"/>
</dbReference>
<feature type="chain" id="PRO_5041344597" evidence="2">
    <location>
        <begin position="27"/>
        <end position="293"/>
    </location>
</feature>
<feature type="compositionally biased region" description="Polar residues" evidence="1">
    <location>
        <begin position="270"/>
        <end position="284"/>
    </location>
</feature>
<keyword evidence="4" id="KW-1185">Reference proteome</keyword>
<gene>
    <name evidence="3" type="ORF">GGU10DRAFT_33362</name>
</gene>
<reference evidence="3" key="1">
    <citation type="submission" date="2022-08" db="EMBL/GenBank/DDBJ databases">
        <authorList>
            <consortium name="DOE Joint Genome Institute"/>
            <person name="Min B."/>
            <person name="Riley R."/>
            <person name="Sierra-Patev S."/>
            <person name="Naranjo-Ortiz M."/>
            <person name="Looney B."/>
            <person name="Konkel Z."/>
            <person name="Slot J.C."/>
            <person name="Sakamoto Y."/>
            <person name="Steenwyk J.L."/>
            <person name="Rokas A."/>
            <person name="Carro J."/>
            <person name="Camarero S."/>
            <person name="Ferreira P."/>
            <person name="Molpeceres G."/>
            <person name="Ruiz-Duenas F.J."/>
            <person name="Serrano A."/>
            <person name="Henrissat B."/>
            <person name="Drula E."/>
            <person name="Hughes K.W."/>
            <person name="Mata J.L."/>
            <person name="Ishikawa N.K."/>
            <person name="Vargas-Isla R."/>
            <person name="Ushijima S."/>
            <person name="Smith C.A."/>
            <person name="Ahrendt S."/>
            <person name="Andreopoulos W."/>
            <person name="He G."/>
            <person name="Labutti K."/>
            <person name="Lipzen A."/>
            <person name="Ng V."/>
            <person name="Sandor L."/>
            <person name="Barry K."/>
            <person name="Martinez A.T."/>
            <person name="Xiao Y."/>
            <person name="Gibbons J.G."/>
            <person name="Terashima K."/>
            <person name="Hibbett D.S."/>
            <person name="Grigoriev I.V."/>
        </authorList>
    </citation>
    <scope>NUCLEOTIDE SEQUENCE</scope>
    <source>
        <strain evidence="3">TFB10291</strain>
    </source>
</reference>
<keyword evidence="2" id="KW-0732">Signal</keyword>
<dbReference type="AlphaFoldDB" id="A0AA38KVJ2"/>
<evidence type="ECO:0000256" key="1">
    <source>
        <dbReference type="SAM" id="MobiDB-lite"/>
    </source>
</evidence>
<feature type="signal peptide" evidence="2">
    <location>
        <begin position="1"/>
        <end position="26"/>
    </location>
</feature>
<feature type="region of interest" description="Disordered" evidence="1">
    <location>
        <begin position="206"/>
        <end position="293"/>
    </location>
</feature>
<evidence type="ECO:0000313" key="4">
    <source>
        <dbReference type="Proteomes" id="UP001163798"/>
    </source>
</evidence>
<dbReference type="EMBL" id="MU793383">
    <property type="protein sequence ID" value="KAJ3784272.1"/>
    <property type="molecule type" value="Genomic_DNA"/>
</dbReference>
<accession>A0AA38KVJ2</accession>
<proteinExistence type="predicted"/>
<sequence length="293" mass="32927">MHLLSSPAHLFSMVLLSIALGVMTMAVPLTVRDTDSIGEWQRHSKRLDDGHIVGLVRRFGQEQQSEAKKQRNAKSSKKLDGQERWYLYITQSHSFHAIQENQLWRLKHVIDDKRPSPGLILGSIKYDVYSPSSKRLANLYSKLETITGASQFEALNAMINFLKTDIPEGLEYTPRPEDPDAWTKIFLAMTDYDLYLHQFPYVPEKDRYKRPTGETTVEQAASISKGISQLPTTSGGQSAGKLEAQGYDGKPTQGKSVKEQMRVSNLLGPQKNNEQTQAMSSSTDPMRISNLLG</sequence>
<evidence type="ECO:0000256" key="2">
    <source>
        <dbReference type="SAM" id="SignalP"/>
    </source>
</evidence>
<protein>
    <submittedName>
        <fullName evidence="3">Uncharacterized protein</fullName>
    </submittedName>
</protein>
<name>A0AA38KVJ2_9AGAR</name>
<feature type="compositionally biased region" description="Polar residues" evidence="1">
    <location>
        <begin position="213"/>
        <end position="236"/>
    </location>
</feature>
<organism evidence="3 4">
    <name type="scientific">Lentinula aff. detonsa</name>
    <dbReference type="NCBI Taxonomy" id="2804958"/>
    <lineage>
        <taxon>Eukaryota</taxon>
        <taxon>Fungi</taxon>
        <taxon>Dikarya</taxon>
        <taxon>Basidiomycota</taxon>
        <taxon>Agaricomycotina</taxon>
        <taxon>Agaricomycetes</taxon>
        <taxon>Agaricomycetidae</taxon>
        <taxon>Agaricales</taxon>
        <taxon>Marasmiineae</taxon>
        <taxon>Omphalotaceae</taxon>
        <taxon>Lentinula</taxon>
    </lineage>
</organism>
<comment type="caution">
    <text evidence="3">The sequence shown here is derived from an EMBL/GenBank/DDBJ whole genome shotgun (WGS) entry which is preliminary data.</text>
</comment>
<evidence type="ECO:0000313" key="3">
    <source>
        <dbReference type="EMBL" id="KAJ3784272.1"/>
    </source>
</evidence>